<dbReference type="EC" id="2.1.1.-" evidence="1"/>
<accession>A0A378ZPF3</accession>
<keyword evidence="1" id="KW-0808">Transferase</keyword>
<dbReference type="AlphaFoldDB" id="A0A378ZPF3"/>
<protein>
    <submittedName>
        <fullName evidence="1">Probable S-adenosylmethionine-dependent methyltransferase MSMEG_2350</fullName>
        <ecNumber evidence="1">2.1.1.-</ecNumber>
    </submittedName>
</protein>
<dbReference type="EMBL" id="UGSK01000001">
    <property type="protein sequence ID" value="SUA99136.1"/>
    <property type="molecule type" value="Genomic_DNA"/>
</dbReference>
<proteinExistence type="predicted"/>
<dbReference type="PANTHER" id="PTHR43861:SF6">
    <property type="entry name" value="METHYLTRANSFERASE TYPE 11"/>
    <property type="match status" value="1"/>
</dbReference>
<dbReference type="OrthoDB" id="7537532at2"/>
<evidence type="ECO:0000313" key="1">
    <source>
        <dbReference type="EMBL" id="SUA99136.1"/>
    </source>
</evidence>
<dbReference type="SUPFAM" id="SSF53335">
    <property type="entry name" value="S-adenosyl-L-methionine-dependent methyltransferases"/>
    <property type="match status" value="1"/>
</dbReference>
<dbReference type="GO" id="GO:0008168">
    <property type="term" value="F:methyltransferase activity"/>
    <property type="evidence" value="ECO:0007669"/>
    <property type="project" value="UniProtKB-KW"/>
</dbReference>
<gene>
    <name evidence="1" type="ORF">NCTC13350_00028</name>
</gene>
<dbReference type="Pfam" id="PF13489">
    <property type="entry name" value="Methyltransf_23"/>
    <property type="match status" value="1"/>
</dbReference>
<dbReference type="RefSeq" id="WP_081625993.1">
    <property type="nucleotide sequence ID" value="NZ_UGSK01000001.1"/>
</dbReference>
<dbReference type="InterPro" id="IPR029063">
    <property type="entry name" value="SAM-dependent_MTases_sf"/>
</dbReference>
<dbReference type="Proteomes" id="UP000255000">
    <property type="component" value="Unassembled WGS sequence"/>
</dbReference>
<reference evidence="1 2" key="1">
    <citation type="submission" date="2018-06" db="EMBL/GenBank/DDBJ databases">
        <authorList>
            <consortium name="Pathogen Informatics"/>
            <person name="Doyle S."/>
        </authorList>
    </citation>
    <scope>NUCLEOTIDE SEQUENCE [LARGE SCALE GENOMIC DNA]</scope>
    <source>
        <strain evidence="1 2">NCTC13350</strain>
    </source>
</reference>
<keyword evidence="1" id="KW-0489">Methyltransferase</keyword>
<dbReference type="Gene3D" id="3.40.50.150">
    <property type="entry name" value="Vaccinia Virus protein VP39"/>
    <property type="match status" value="1"/>
</dbReference>
<name>A0A378ZPF3_9HYPH</name>
<dbReference type="CDD" id="cd02440">
    <property type="entry name" value="AdoMet_MTases"/>
    <property type="match status" value="1"/>
</dbReference>
<evidence type="ECO:0000313" key="2">
    <source>
        <dbReference type="Proteomes" id="UP000255000"/>
    </source>
</evidence>
<organism evidence="1 2">
    <name type="scientific">Pannonibacter phragmitetus</name>
    <dbReference type="NCBI Taxonomy" id="121719"/>
    <lineage>
        <taxon>Bacteria</taxon>
        <taxon>Pseudomonadati</taxon>
        <taxon>Pseudomonadota</taxon>
        <taxon>Alphaproteobacteria</taxon>
        <taxon>Hyphomicrobiales</taxon>
        <taxon>Stappiaceae</taxon>
        <taxon>Pannonibacter</taxon>
    </lineage>
</organism>
<dbReference type="GO" id="GO:0032259">
    <property type="term" value="P:methylation"/>
    <property type="evidence" value="ECO:0007669"/>
    <property type="project" value="UniProtKB-KW"/>
</dbReference>
<sequence length="307" mass="34512">MENQHCPICKGHDLEIKLLGRRPSYYSCRSCGHNFIKSDKEKHEDSFLEAQNHYYGGESILLDDRLSIFENEIMKERFRVFGKFLPKGADVLEVGPGAGHVLKWLSRRGHQVTGVEHSQTLAQQLTDRHQLPIINAEFETYDFGESSFDTFCSFHVIEHVLDPLAHLIKAFEVVKPGGLAFIATPNADSWEQRAAPKLGPNFDAAHLHIFSPQSLQMACEQAGWQIVYQSTPESAGGWARVFSGLLRAIRQEDATETAGKYARSSSTAVRIIASIFQFVTIPSRLLQRRLGAGNEIFTVLQKPHNHV</sequence>
<dbReference type="PANTHER" id="PTHR43861">
    <property type="entry name" value="TRANS-ACONITATE 2-METHYLTRANSFERASE-RELATED"/>
    <property type="match status" value="1"/>
</dbReference>